<evidence type="ECO:0000313" key="3">
    <source>
        <dbReference type="Proteomes" id="UP000447434"/>
    </source>
</evidence>
<gene>
    <name evidence="2" type="ORF">Lalb_Chr24g0397411</name>
</gene>
<keyword evidence="3" id="KW-1185">Reference proteome</keyword>
<dbReference type="OrthoDB" id="1878647at2759"/>
<feature type="compositionally biased region" description="Basic and acidic residues" evidence="1">
    <location>
        <begin position="1"/>
        <end position="10"/>
    </location>
</feature>
<dbReference type="EMBL" id="WOCE01000024">
    <property type="protein sequence ID" value="KAE9586013.1"/>
    <property type="molecule type" value="Genomic_DNA"/>
</dbReference>
<feature type="region of interest" description="Disordered" evidence="1">
    <location>
        <begin position="1"/>
        <end position="20"/>
    </location>
</feature>
<accession>A0A6A4MZC8</accession>
<proteinExistence type="predicted"/>
<sequence length="89" mass="10044">MASRDKEQAPRNHHHPLLSSLVVRPEVTTVADTGDDFESGEFRRDHRSPYSRSDRYSGDAALMMKACCCEFSSGCILVKRVNKCVGLWK</sequence>
<dbReference type="Proteomes" id="UP000447434">
    <property type="component" value="Chromosome 24"/>
</dbReference>
<protein>
    <submittedName>
        <fullName evidence="2">Uncharacterized protein</fullName>
    </submittedName>
</protein>
<evidence type="ECO:0000256" key="1">
    <source>
        <dbReference type="SAM" id="MobiDB-lite"/>
    </source>
</evidence>
<feature type="region of interest" description="Disordered" evidence="1">
    <location>
        <begin position="32"/>
        <end position="54"/>
    </location>
</feature>
<reference evidence="3" key="1">
    <citation type="journal article" date="2020" name="Nat. Commun.">
        <title>Genome sequence of the cluster root forming white lupin.</title>
        <authorList>
            <person name="Hufnagel B."/>
            <person name="Marques A."/>
            <person name="Soriano A."/>
            <person name="Marques L."/>
            <person name="Divol F."/>
            <person name="Doumas P."/>
            <person name="Sallet E."/>
            <person name="Mancinotti D."/>
            <person name="Carrere S."/>
            <person name="Marande W."/>
            <person name="Arribat S."/>
            <person name="Keller J."/>
            <person name="Huneau C."/>
            <person name="Blein T."/>
            <person name="Aime D."/>
            <person name="Laguerre M."/>
            <person name="Taylor J."/>
            <person name="Schubert V."/>
            <person name="Nelson M."/>
            <person name="Geu-Flores F."/>
            <person name="Crespi M."/>
            <person name="Gallardo-Guerrero K."/>
            <person name="Delaux P.-M."/>
            <person name="Salse J."/>
            <person name="Berges H."/>
            <person name="Guyot R."/>
            <person name="Gouzy J."/>
            <person name="Peret B."/>
        </authorList>
    </citation>
    <scope>NUCLEOTIDE SEQUENCE [LARGE SCALE GENOMIC DNA]</scope>
    <source>
        <strain evidence="3">cv. Amiga</strain>
    </source>
</reference>
<evidence type="ECO:0000313" key="2">
    <source>
        <dbReference type="EMBL" id="KAE9586013.1"/>
    </source>
</evidence>
<feature type="compositionally biased region" description="Basic and acidic residues" evidence="1">
    <location>
        <begin position="40"/>
        <end position="54"/>
    </location>
</feature>
<organism evidence="2 3">
    <name type="scientific">Lupinus albus</name>
    <name type="common">White lupine</name>
    <name type="synonym">Lupinus termis</name>
    <dbReference type="NCBI Taxonomy" id="3870"/>
    <lineage>
        <taxon>Eukaryota</taxon>
        <taxon>Viridiplantae</taxon>
        <taxon>Streptophyta</taxon>
        <taxon>Embryophyta</taxon>
        <taxon>Tracheophyta</taxon>
        <taxon>Spermatophyta</taxon>
        <taxon>Magnoliopsida</taxon>
        <taxon>eudicotyledons</taxon>
        <taxon>Gunneridae</taxon>
        <taxon>Pentapetalae</taxon>
        <taxon>rosids</taxon>
        <taxon>fabids</taxon>
        <taxon>Fabales</taxon>
        <taxon>Fabaceae</taxon>
        <taxon>Papilionoideae</taxon>
        <taxon>50 kb inversion clade</taxon>
        <taxon>genistoids sensu lato</taxon>
        <taxon>core genistoids</taxon>
        <taxon>Genisteae</taxon>
        <taxon>Lupinus</taxon>
    </lineage>
</organism>
<name>A0A6A4MZC8_LUPAL</name>
<comment type="caution">
    <text evidence="2">The sequence shown here is derived from an EMBL/GenBank/DDBJ whole genome shotgun (WGS) entry which is preliminary data.</text>
</comment>
<dbReference type="AlphaFoldDB" id="A0A6A4MZC8"/>